<dbReference type="PANTHER" id="PTHR46577">
    <property type="entry name" value="HTH-TYPE TRANSCRIPTIONAL REGULATORY PROTEIN GABR"/>
    <property type="match status" value="1"/>
</dbReference>
<evidence type="ECO:0000256" key="5">
    <source>
        <dbReference type="ARBA" id="ARBA00023015"/>
    </source>
</evidence>
<evidence type="ECO:0000256" key="3">
    <source>
        <dbReference type="ARBA" id="ARBA00022576"/>
    </source>
</evidence>
<keyword evidence="4" id="KW-0663">Pyridoxal phosphate</keyword>
<dbReference type="InterPro" id="IPR036390">
    <property type="entry name" value="WH_DNA-bd_sf"/>
</dbReference>
<dbReference type="CDD" id="cd07377">
    <property type="entry name" value="WHTH_GntR"/>
    <property type="match status" value="1"/>
</dbReference>
<keyword evidence="3 9" id="KW-0808">Transferase</keyword>
<dbReference type="InterPro" id="IPR015421">
    <property type="entry name" value="PyrdxlP-dep_Trfase_major"/>
</dbReference>
<dbReference type="Gene3D" id="3.40.640.10">
    <property type="entry name" value="Type I PLP-dependent aspartate aminotransferase-like (Major domain)"/>
    <property type="match status" value="1"/>
</dbReference>
<feature type="domain" description="HTH gntR-type" evidence="8">
    <location>
        <begin position="4"/>
        <end position="72"/>
    </location>
</feature>
<dbReference type="CDD" id="cd00609">
    <property type="entry name" value="AAT_like"/>
    <property type="match status" value="1"/>
</dbReference>
<protein>
    <submittedName>
        <fullName evidence="9">PLP-dependent aminotransferase family protein</fullName>
    </submittedName>
</protein>
<evidence type="ECO:0000256" key="7">
    <source>
        <dbReference type="ARBA" id="ARBA00023163"/>
    </source>
</evidence>
<dbReference type="GO" id="GO:0030170">
    <property type="term" value="F:pyridoxal phosphate binding"/>
    <property type="evidence" value="ECO:0007669"/>
    <property type="project" value="InterPro"/>
</dbReference>
<dbReference type="GO" id="GO:0003677">
    <property type="term" value="F:DNA binding"/>
    <property type="evidence" value="ECO:0007669"/>
    <property type="project" value="UniProtKB-KW"/>
</dbReference>
<reference evidence="9" key="1">
    <citation type="submission" date="2022-05" db="EMBL/GenBank/DDBJ databases">
        <title>Comparative genomics of Staphylococcus equorum isolates.</title>
        <authorList>
            <person name="Luelf R.H."/>
        </authorList>
    </citation>
    <scope>NUCLEOTIDE SEQUENCE</scope>
    <source>
        <strain evidence="9">TMW 2.2497</strain>
    </source>
</reference>
<keyword evidence="3 9" id="KW-0032">Aminotransferase</keyword>
<dbReference type="InterPro" id="IPR051446">
    <property type="entry name" value="HTH_trans_reg/aminotransferase"/>
</dbReference>
<comment type="cofactor">
    <cofactor evidence="1">
        <name>pyridoxal 5'-phosphate</name>
        <dbReference type="ChEBI" id="CHEBI:597326"/>
    </cofactor>
</comment>
<accession>A0A9X4L681</accession>
<proteinExistence type="inferred from homology"/>
<comment type="similarity">
    <text evidence="2">In the C-terminal section; belongs to the class-I pyridoxal-phosphate-dependent aminotransferase family.</text>
</comment>
<evidence type="ECO:0000313" key="10">
    <source>
        <dbReference type="Proteomes" id="UP001152422"/>
    </source>
</evidence>
<keyword evidence="7" id="KW-0804">Transcription</keyword>
<evidence type="ECO:0000256" key="6">
    <source>
        <dbReference type="ARBA" id="ARBA00023125"/>
    </source>
</evidence>
<dbReference type="EMBL" id="JAMBQA010000009">
    <property type="protein sequence ID" value="MDG0847127.1"/>
    <property type="molecule type" value="Genomic_DNA"/>
</dbReference>
<organism evidence="9 10">
    <name type="scientific">Staphylococcus equorum</name>
    <dbReference type="NCBI Taxonomy" id="246432"/>
    <lineage>
        <taxon>Bacteria</taxon>
        <taxon>Bacillati</taxon>
        <taxon>Bacillota</taxon>
        <taxon>Bacilli</taxon>
        <taxon>Bacillales</taxon>
        <taxon>Staphylococcaceae</taxon>
        <taxon>Staphylococcus</taxon>
    </lineage>
</organism>
<dbReference type="InterPro" id="IPR004839">
    <property type="entry name" value="Aminotransferase_I/II_large"/>
</dbReference>
<comment type="caution">
    <text evidence="9">The sequence shown here is derived from an EMBL/GenBank/DDBJ whole genome shotgun (WGS) entry which is preliminary data.</text>
</comment>
<evidence type="ECO:0000313" key="9">
    <source>
        <dbReference type="EMBL" id="MDG0847127.1"/>
    </source>
</evidence>
<dbReference type="GO" id="GO:0008483">
    <property type="term" value="F:transaminase activity"/>
    <property type="evidence" value="ECO:0007669"/>
    <property type="project" value="UniProtKB-KW"/>
</dbReference>
<name>A0A9X4L681_9STAP</name>
<dbReference type="SMART" id="SM00345">
    <property type="entry name" value="HTH_GNTR"/>
    <property type="match status" value="1"/>
</dbReference>
<dbReference type="Gene3D" id="1.10.10.10">
    <property type="entry name" value="Winged helix-like DNA-binding domain superfamily/Winged helix DNA-binding domain"/>
    <property type="match status" value="1"/>
</dbReference>
<evidence type="ECO:0000256" key="4">
    <source>
        <dbReference type="ARBA" id="ARBA00022898"/>
    </source>
</evidence>
<evidence type="ECO:0000259" key="8">
    <source>
        <dbReference type="PROSITE" id="PS50949"/>
    </source>
</evidence>
<evidence type="ECO:0000256" key="2">
    <source>
        <dbReference type="ARBA" id="ARBA00005384"/>
    </source>
</evidence>
<dbReference type="Proteomes" id="UP001152422">
    <property type="component" value="Unassembled WGS sequence"/>
</dbReference>
<sequence>MTKEHLYINLYENLKKQIIEGQYKSGDKFPSKRALGQHLSVSNTTIEHAYQILSDEGYIFAKPRSGYFVSDVETLPIITREIHASNTHHEQNNDNQTQQTYEFAFNLSEIDAEYFPMQQFRKYARDAFEDSQLNLLQHANPKGEWTLRQEIAHYLFNSRGVACHPEQIIIGSSTEQLINLVTDILNKGRFLIENPSYPPIKQVLDKKQITYLQVPVNNTGIELEYFNESNNNIAYVTPSHQFPTGYVMNLKKRTQLIHWAQQFENRYIIEDDYDSEFRYFGKPIPALQSLDTKDKVIYISTFSKSLFPSCRVAYLVLPNKLLKLYNTLENKEGNTVPSHIQKMVANFMQSGSFERHLNKMRNVYRDKLKFILDALKPYEEQLEIDGALAGMHFTLTVKNGLAMTQCLKNAEENKLKIIPFSKFDKSQQSVKFILGFGGIPFSQLEGHTNALIRSLTILKHD</sequence>
<dbReference type="RefSeq" id="WP_277583568.1">
    <property type="nucleotide sequence ID" value="NZ_JAMBPY010000010.1"/>
</dbReference>
<dbReference type="PROSITE" id="PS50949">
    <property type="entry name" value="HTH_GNTR"/>
    <property type="match status" value="1"/>
</dbReference>
<dbReference type="InterPro" id="IPR000524">
    <property type="entry name" value="Tscrpt_reg_HTH_GntR"/>
</dbReference>
<dbReference type="Pfam" id="PF00155">
    <property type="entry name" value="Aminotran_1_2"/>
    <property type="match status" value="1"/>
</dbReference>
<dbReference type="InterPro" id="IPR015424">
    <property type="entry name" value="PyrdxlP-dep_Trfase"/>
</dbReference>
<dbReference type="Pfam" id="PF00392">
    <property type="entry name" value="GntR"/>
    <property type="match status" value="1"/>
</dbReference>
<dbReference type="AlphaFoldDB" id="A0A9X4L681"/>
<keyword evidence="10" id="KW-1185">Reference proteome</keyword>
<dbReference type="GO" id="GO:0003700">
    <property type="term" value="F:DNA-binding transcription factor activity"/>
    <property type="evidence" value="ECO:0007669"/>
    <property type="project" value="InterPro"/>
</dbReference>
<evidence type="ECO:0000256" key="1">
    <source>
        <dbReference type="ARBA" id="ARBA00001933"/>
    </source>
</evidence>
<keyword evidence="5" id="KW-0805">Transcription regulation</keyword>
<dbReference type="InterPro" id="IPR036388">
    <property type="entry name" value="WH-like_DNA-bd_sf"/>
</dbReference>
<dbReference type="SUPFAM" id="SSF46785">
    <property type="entry name" value="Winged helix' DNA-binding domain"/>
    <property type="match status" value="1"/>
</dbReference>
<dbReference type="PANTHER" id="PTHR46577:SF1">
    <property type="entry name" value="HTH-TYPE TRANSCRIPTIONAL REGULATORY PROTEIN GABR"/>
    <property type="match status" value="1"/>
</dbReference>
<dbReference type="SUPFAM" id="SSF53383">
    <property type="entry name" value="PLP-dependent transferases"/>
    <property type="match status" value="1"/>
</dbReference>
<keyword evidence="6" id="KW-0238">DNA-binding</keyword>
<gene>
    <name evidence="9" type="ORF">M4L89_12895</name>
</gene>